<dbReference type="AlphaFoldDB" id="A0A7J9CQN8"/>
<keyword evidence="2" id="KW-1185">Reference proteome</keyword>
<protein>
    <submittedName>
        <fullName evidence="1">Uncharacterized protein</fullName>
    </submittedName>
</protein>
<gene>
    <name evidence="1" type="ORF">Gogos_002126</name>
</gene>
<proteinExistence type="predicted"/>
<organism evidence="1 2">
    <name type="scientific">Gossypium gossypioides</name>
    <name type="common">Mexican cotton</name>
    <name type="synonym">Selera gossypioides</name>
    <dbReference type="NCBI Taxonomy" id="34282"/>
    <lineage>
        <taxon>Eukaryota</taxon>
        <taxon>Viridiplantae</taxon>
        <taxon>Streptophyta</taxon>
        <taxon>Embryophyta</taxon>
        <taxon>Tracheophyta</taxon>
        <taxon>Spermatophyta</taxon>
        <taxon>Magnoliopsida</taxon>
        <taxon>eudicotyledons</taxon>
        <taxon>Gunneridae</taxon>
        <taxon>Pentapetalae</taxon>
        <taxon>rosids</taxon>
        <taxon>malvids</taxon>
        <taxon>Malvales</taxon>
        <taxon>Malvaceae</taxon>
        <taxon>Malvoideae</taxon>
        <taxon>Gossypium</taxon>
    </lineage>
</organism>
<evidence type="ECO:0000313" key="2">
    <source>
        <dbReference type="Proteomes" id="UP000593579"/>
    </source>
</evidence>
<dbReference type="EMBL" id="JABEZY010000012">
    <property type="protein sequence ID" value="MBA0750736.1"/>
    <property type="molecule type" value="Genomic_DNA"/>
</dbReference>
<dbReference type="OrthoDB" id="1001962at2759"/>
<comment type="caution">
    <text evidence="1">The sequence shown here is derived from an EMBL/GenBank/DDBJ whole genome shotgun (WGS) entry which is preliminary data.</text>
</comment>
<dbReference type="Proteomes" id="UP000593579">
    <property type="component" value="Unassembled WGS sequence"/>
</dbReference>
<reference evidence="1 2" key="1">
    <citation type="journal article" date="2019" name="Genome Biol. Evol.">
        <title>Insights into the evolution of the New World diploid cottons (Gossypium, subgenus Houzingenia) based on genome sequencing.</title>
        <authorList>
            <person name="Grover C.E."/>
            <person name="Arick M.A. 2nd"/>
            <person name="Thrash A."/>
            <person name="Conover J.L."/>
            <person name="Sanders W.S."/>
            <person name="Peterson D.G."/>
            <person name="Frelichowski J.E."/>
            <person name="Scheffler J.A."/>
            <person name="Scheffler B.E."/>
            <person name="Wendel J.F."/>
        </authorList>
    </citation>
    <scope>NUCLEOTIDE SEQUENCE [LARGE SCALE GENOMIC DNA]</scope>
    <source>
        <strain evidence="1">5</strain>
        <tissue evidence="1">Leaf</tissue>
    </source>
</reference>
<name>A0A7J9CQN8_GOSGO</name>
<sequence>MGKPTILEFHGHLQMVGFLHVSYMFEGYVTLQLDLPVDEPVITGSGIVSDKMTLCRFLLEKIPDKFEDETKLGIYHIVHVIPRDVLGHTTEVGVNQWLSAPTAVVGLVATTVSTFQGDRPIYVPIDVVRRHRCHILRPTESVGKLVDVGRECAIDSVHNDENARNRPGVEAVRVEATNFAATIRPKGTVQGGHVRVGQHRLADAAQGAHQGVGCNP</sequence>
<accession>A0A7J9CQN8</accession>
<evidence type="ECO:0000313" key="1">
    <source>
        <dbReference type="EMBL" id="MBA0750736.1"/>
    </source>
</evidence>